<evidence type="ECO:0000313" key="2">
    <source>
        <dbReference type="Proteomes" id="UP000218899"/>
    </source>
</evidence>
<proteinExistence type="predicted"/>
<evidence type="ECO:0000313" key="1">
    <source>
        <dbReference type="EMBL" id="BAU47625.1"/>
    </source>
</evidence>
<name>A0A1B4V2P7_9GAMM</name>
<dbReference type="EMBL" id="AP014936">
    <property type="protein sequence ID" value="BAU47625.1"/>
    <property type="molecule type" value="Genomic_DNA"/>
</dbReference>
<dbReference type="KEGG" id="sva:SVA_1046"/>
<organism evidence="1 2">
    <name type="scientific">Sulfurifustis variabilis</name>
    <dbReference type="NCBI Taxonomy" id="1675686"/>
    <lineage>
        <taxon>Bacteria</taxon>
        <taxon>Pseudomonadati</taxon>
        <taxon>Pseudomonadota</taxon>
        <taxon>Gammaproteobacteria</taxon>
        <taxon>Acidiferrobacterales</taxon>
        <taxon>Acidiferrobacteraceae</taxon>
        <taxon>Sulfurifustis</taxon>
    </lineage>
</organism>
<sequence>MRRGCGKTLAGGRARRGRVLAAVVALLPGGTWADSYAGIGFGVVHTNGTAYHVATNVYRDFELHFSSWNGDDHSQGVGVGYRWNARHGLSAVLGFAYLGRISDNLLRHADAYIEVRWRFLDRYSCQLSHYSTIGDDRGENLFLCGLHVDWDLAGGVGRPRSGEG</sequence>
<dbReference type="Proteomes" id="UP000218899">
    <property type="component" value="Chromosome"/>
</dbReference>
<reference evidence="1 2" key="1">
    <citation type="submission" date="2015-08" db="EMBL/GenBank/DDBJ databases">
        <title>Complete genome sequence of Sulfurifustis variabilis.</title>
        <authorList>
            <person name="Miura A."/>
            <person name="Kojima H."/>
            <person name="Fukui M."/>
        </authorList>
    </citation>
    <scope>NUCLEOTIDE SEQUENCE [LARGE SCALE GENOMIC DNA]</scope>
    <source>
        <strain evidence="2">skN76</strain>
    </source>
</reference>
<dbReference type="RefSeq" id="WP_096459743.1">
    <property type="nucleotide sequence ID" value="NZ_AP014936.1"/>
</dbReference>
<dbReference type="AlphaFoldDB" id="A0A1B4V2P7"/>
<protein>
    <recommendedName>
        <fullName evidence="3">Outer membrane protein beta-barrel domain-containing protein</fullName>
    </recommendedName>
</protein>
<evidence type="ECO:0008006" key="3">
    <source>
        <dbReference type="Google" id="ProtNLM"/>
    </source>
</evidence>
<keyword evidence="2" id="KW-1185">Reference proteome</keyword>
<accession>A0A1B4V2P7</accession>
<gene>
    <name evidence="1" type="ORF">SVA_1046</name>
</gene>